<dbReference type="GO" id="GO:0016020">
    <property type="term" value="C:membrane"/>
    <property type="evidence" value="ECO:0007669"/>
    <property type="project" value="UniProtKB-SubCell"/>
</dbReference>
<feature type="transmembrane region" description="Helical" evidence="11">
    <location>
        <begin position="1070"/>
        <end position="1093"/>
    </location>
</feature>
<evidence type="ECO:0000313" key="14">
    <source>
        <dbReference type="Proteomes" id="UP001172673"/>
    </source>
</evidence>
<comment type="subcellular location">
    <subcellularLocation>
        <location evidence="1">Membrane</location>
        <topology evidence="1">Multi-pass membrane protein</topology>
    </subcellularLocation>
</comment>
<feature type="domain" description="ABC transporter" evidence="12">
    <location>
        <begin position="490"/>
        <end position="713"/>
    </location>
</feature>
<organism evidence="13 14">
    <name type="scientific">Cladophialophora chaetospira</name>
    <dbReference type="NCBI Taxonomy" id="386627"/>
    <lineage>
        <taxon>Eukaryota</taxon>
        <taxon>Fungi</taxon>
        <taxon>Dikarya</taxon>
        <taxon>Ascomycota</taxon>
        <taxon>Pezizomycotina</taxon>
        <taxon>Eurotiomycetes</taxon>
        <taxon>Chaetothyriomycetidae</taxon>
        <taxon>Chaetothyriales</taxon>
        <taxon>Herpotrichiellaceae</taxon>
        <taxon>Cladophialophora</taxon>
    </lineage>
</organism>
<dbReference type="GO" id="GO:0005319">
    <property type="term" value="F:lipid transporter activity"/>
    <property type="evidence" value="ECO:0007669"/>
    <property type="project" value="TreeGrafter"/>
</dbReference>
<feature type="transmembrane region" description="Helical" evidence="11">
    <location>
        <begin position="360"/>
        <end position="379"/>
    </location>
</feature>
<dbReference type="Gene3D" id="3.40.50.300">
    <property type="entry name" value="P-loop containing nucleotide triphosphate hydrolases"/>
    <property type="match status" value="2"/>
</dbReference>
<dbReference type="PROSITE" id="PS00211">
    <property type="entry name" value="ABC_TRANSPORTER_1"/>
    <property type="match status" value="2"/>
</dbReference>
<dbReference type="InterPro" id="IPR027417">
    <property type="entry name" value="P-loop_NTPase"/>
</dbReference>
<keyword evidence="4 11" id="KW-0812">Transmembrane</keyword>
<dbReference type="InterPro" id="IPR017871">
    <property type="entry name" value="ABC_transporter-like_CS"/>
</dbReference>
<feature type="transmembrane region" description="Helical" evidence="11">
    <location>
        <begin position="1133"/>
        <end position="1159"/>
    </location>
</feature>
<name>A0AA38X166_9EURO</name>
<evidence type="ECO:0000256" key="5">
    <source>
        <dbReference type="ARBA" id="ARBA00022737"/>
    </source>
</evidence>
<dbReference type="GO" id="GO:0140359">
    <property type="term" value="F:ABC-type transporter activity"/>
    <property type="evidence" value="ECO:0007669"/>
    <property type="project" value="InterPro"/>
</dbReference>
<feature type="transmembrane region" description="Helical" evidence="11">
    <location>
        <begin position="1171"/>
        <end position="1198"/>
    </location>
</feature>
<keyword evidence="8 11" id="KW-1133">Transmembrane helix</keyword>
<dbReference type="CDD" id="cd03263">
    <property type="entry name" value="ABC_subfamily_A"/>
    <property type="match status" value="2"/>
</dbReference>
<keyword evidence="6" id="KW-0547">Nucleotide-binding</keyword>
<feature type="transmembrane region" description="Helical" evidence="11">
    <location>
        <begin position="313"/>
        <end position="339"/>
    </location>
</feature>
<feature type="transmembrane region" description="Helical" evidence="11">
    <location>
        <begin position="20"/>
        <end position="42"/>
    </location>
</feature>
<proteinExistence type="inferred from homology"/>
<protein>
    <recommendedName>
        <fullName evidence="12">ABC transporter domain-containing protein</fullName>
    </recommendedName>
</protein>
<dbReference type="Proteomes" id="UP001172673">
    <property type="component" value="Unassembled WGS sequence"/>
</dbReference>
<feature type="transmembrane region" description="Helical" evidence="11">
    <location>
        <begin position="242"/>
        <end position="263"/>
    </location>
</feature>
<dbReference type="InterPro" id="IPR003593">
    <property type="entry name" value="AAA+_ATPase"/>
</dbReference>
<keyword evidence="3" id="KW-0813">Transport</keyword>
<keyword evidence="7" id="KW-0067">ATP-binding</keyword>
<feature type="transmembrane region" description="Helical" evidence="11">
    <location>
        <begin position="1105"/>
        <end position="1127"/>
    </location>
</feature>
<evidence type="ECO:0000259" key="12">
    <source>
        <dbReference type="PROSITE" id="PS50893"/>
    </source>
</evidence>
<dbReference type="FunFam" id="3.40.50.300:FF:001345">
    <property type="entry name" value="Related to ABC transporter"/>
    <property type="match status" value="1"/>
</dbReference>
<comment type="similarity">
    <text evidence="2">Belongs to the ABC transporter superfamily. ABCA family.</text>
</comment>
<evidence type="ECO:0000256" key="11">
    <source>
        <dbReference type="SAM" id="Phobius"/>
    </source>
</evidence>
<dbReference type="PANTHER" id="PTHR19229:SF36">
    <property type="entry name" value="ATP-BINDING CASSETTE SUB-FAMILY A MEMBER 2"/>
    <property type="match status" value="1"/>
</dbReference>
<feature type="transmembrane region" description="Helical" evidence="11">
    <location>
        <begin position="428"/>
        <end position="452"/>
    </location>
</feature>
<evidence type="ECO:0000256" key="8">
    <source>
        <dbReference type="ARBA" id="ARBA00022989"/>
    </source>
</evidence>
<feature type="compositionally biased region" description="Basic and acidic residues" evidence="10">
    <location>
        <begin position="780"/>
        <end position="810"/>
    </location>
</feature>
<dbReference type="InterPro" id="IPR003439">
    <property type="entry name" value="ABC_transporter-like_ATP-bd"/>
</dbReference>
<dbReference type="GO" id="GO:0016887">
    <property type="term" value="F:ATP hydrolysis activity"/>
    <property type="evidence" value="ECO:0007669"/>
    <property type="project" value="InterPro"/>
</dbReference>
<feature type="transmembrane region" description="Helical" evidence="11">
    <location>
        <begin position="1029"/>
        <end position="1050"/>
    </location>
</feature>
<evidence type="ECO:0000256" key="9">
    <source>
        <dbReference type="ARBA" id="ARBA00023136"/>
    </source>
</evidence>
<gene>
    <name evidence="13" type="ORF">H2200_010973</name>
</gene>
<evidence type="ECO:0000256" key="7">
    <source>
        <dbReference type="ARBA" id="ARBA00022840"/>
    </source>
</evidence>
<dbReference type="PANTHER" id="PTHR19229">
    <property type="entry name" value="ATP-BINDING CASSETTE TRANSPORTER SUBFAMILY A ABCA"/>
    <property type="match status" value="1"/>
</dbReference>
<sequence length="1634" mass="179456">MAIFVRQVLTLTLKNLLVAFIRRWFSTTLRAFLLPVVFVGFFKPPLSPNTCTVLDGLICARFLFIPPSIYGIGKPVPIRGLSNALDLVSSSRNKLVFVNSGFSDGPIQSVIDRVVNETGYFGGRVEILSQEEELLTTCRNSIRGTSTCIAGAVFFSSPSEGEAARWNYTIRADGGLQTKIVTDSSKNDAEIYLLPLQHAIDRAISQVEAGNDTGSAIPDTTEEYPYTSMTKKERLRRIRTRYMGGIIDILAIAFFIGIVGVTYQLTGTIASERENGMAQLLDCMMPNRRRWEPQMARIVANHLAFDLLYGPGWIISAIILSAGVFSKTSAAIVVIFNILAGLSMSSFSIFGGAFFKKAQLSGITSVIVSLLLAIVAQVASKAGTASVAILSLLFPPMNYVYFTIFMARWERQDRPTNLVKEAPENTSALPGIVLWIFLILQILIYPVLGAWVERALYGTASKNRHTAYTDDFSAVSLSGFTKTYPPSRLARLRAVFTRRPRTTVLAVDDLSLDATRGQIMVLLGANGSGKSTTLEAIAGLNSITSGSITINYPELSTGLGYCPQKNVLWDDLTVEEHVRIFNRIKSPKPSPKAENLQLLASCDINRKAGARSKTLSGGQKRKLQLAMMFTGGSRVCCVDEVSSGLDPLSRRKIWDILLAERGSRSIFFTTHFLDEAELLADHIAILSKGALKASGTSVELKHKLGSGYRVHVYKTHGSQQLPVYGDTSHVQRDDQTIYSLTDSAKAAKFLERIESEGLAEYQVNGPSIEDVFLKVAEEVKSDDQHPEKTTAADNLKEVTSHNNEDADSDKAANIAIKGESSREPPKLLDGRRISMPQQALVLFSKRWVVLRRNTLPYLAAFLIPIIAAGLVTLFLKNFQKAGCSPASTAFISDIISLSTQVDYELVAGPRDRLGVDAIQLFSSTLSSSGGVAGIAANTTRLLESIHFVDTLTEFNSYIDTHYANVTPGGFYLGDGSTPPTFAWRGNGDISFPIIIQNAMNTLLSNVSISNQYQAFDVPWGADVGKALQLITYFGLAMAVYPSFFALYPTIERLRNVRGLHYSNGVRSAPLWLAYTAFDFVIVLLTSAVAIIIFRAVSDVWYHIEYLFVVFFLYGLASTLLSYVISLFSRSQLAAFAFAAGGQAVVFLLYFIAYMSVLTYSPIDKIDTNVNICHFTIAAISPVASLTRALFVTLNVFSITCRNRDFASYPGSMTTFGGPILYLIVQSFSLFGLLLWWDSGPLFRRLRGKKQVEEVEEKDTLEPEVSNELTRVNSSQDGLRVLNLTKSFGKTLAVNNVSFGVPRSEVFALLGPNGAGKSTTISAIRGDIQPSRRGGDILVDNISVIRHRAQARSRLGVCPQFDAMDTMTVAEHLHFYAKVRGVSDPRHNVDAVMRAIGLESYADRMAAKLSGGNRRKLSLGIALMGNPSVLLLDEPSSGMDAASKRVMWKTLESVVPGRSLVLTTHSMEEADALATRAGIMAGKMLALGTTDYLRRKHGDAYYVHIVHQHAPHASDEDMYSIRSWILENFPDANIESKVYAGQLRFSVPTTRSHDYKDDEISSSASGISSLFTALEKNKDDLQIEYYSVSRATLDQVFLNIVTKHNVEEEGGETASAPKVSLLKELSRVRSRFVKH</sequence>
<reference evidence="13" key="1">
    <citation type="submission" date="2022-10" db="EMBL/GenBank/DDBJ databases">
        <title>Culturing micro-colonial fungi from biological soil crusts in the Mojave desert and describing Neophaeococcomyces mojavensis, and introducing the new genera and species Taxawa tesnikishii.</title>
        <authorList>
            <person name="Kurbessoian T."/>
            <person name="Stajich J.E."/>
        </authorList>
    </citation>
    <scope>NUCLEOTIDE SEQUENCE</scope>
    <source>
        <strain evidence="13">TK_41</strain>
    </source>
</reference>
<dbReference type="Pfam" id="PF00005">
    <property type="entry name" value="ABC_tran"/>
    <property type="match status" value="2"/>
</dbReference>
<feature type="transmembrane region" description="Helical" evidence="11">
    <location>
        <begin position="1218"/>
        <end position="1236"/>
    </location>
</feature>
<dbReference type="GO" id="GO:0005524">
    <property type="term" value="F:ATP binding"/>
    <property type="evidence" value="ECO:0007669"/>
    <property type="project" value="UniProtKB-KW"/>
</dbReference>
<keyword evidence="14" id="KW-1185">Reference proteome</keyword>
<dbReference type="SMART" id="SM00382">
    <property type="entry name" value="AAA"/>
    <property type="match status" value="2"/>
</dbReference>
<evidence type="ECO:0000256" key="10">
    <source>
        <dbReference type="SAM" id="MobiDB-lite"/>
    </source>
</evidence>
<dbReference type="InterPro" id="IPR026082">
    <property type="entry name" value="ABCA"/>
</dbReference>
<evidence type="ECO:0000256" key="1">
    <source>
        <dbReference type="ARBA" id="ARBA00004141"/>
    </source>
</evidence>
<evidence type="ECO:0000256" key="6">
    <source>
        <dbReference type="ARBA" id="ARBA00022741"/>
    </source>
</evidence>
<evidence type="ECO:0000256" key="4">
    <source>
        <dbReference type="ARBA" id="ARBA00022692"/>
    </source>
</evidence>
<keyword evidence="9 11" id="KW-0472">Membrane</keyword>
<feature type="transmembrane region" description="Helical" evidence="11">
    <location>
        <begin position="855"/>
        <end position="875"/>
    </location>
</feature>
<evidence type="ECO:0000256" key="2">
    <source>
        <dbReference type="ARBA" id="ARBA00008869"/>
    </source>
</evidence>
<comment type="caution">
    <text evidence="13">The sequence shown here is derived from an EMBL/GenBank/DDBJ whole genome shotgun (WGS) entry which is preliminary data.</text>
</comment>
<dbReference type="SUPFAM" id="SSF52540">
    <property type="entry name" value="P-loop containing nucleoside triphosphate hydrolases"/>
    <property type="match status" value="2"/>
</dbReference>
<accession>A0AA38X166</accession>
<dbReference type="Pfam" id="PF12698">
    <property type="entry name" value="ABC2_membrane_3"/>
    <property type="match status" value="2"/>
</dbReference>
<dbReference type="PROSITE" id="PS50893">
    <property type="entry name" value="ABC_TRANSPORTER_2"/>
    <property type="match status" value="2"/>
</dbReference>
<evidence type="ECO:0000313" key="13">
    <source>
        <dbReference type="EMBL" id="KAJ9604858.1"/>
    </source>
</evidence>
<evidence type="ECO:0000256" key="3">
    <source>
        <dbReference type="ARBA" id="ARBA00022448"/>
    </source>
</evidence>
<keyword evidence="5" id="KW-0677">Repeat</keyword>
<dbReference type="InterPro" id="IPR013525">
    <property type="entry name" value="ABC2_TM"/>
</dbReference>
<feature type="transmembrane region" description="Helical" evidence="11">
    <location>
        <begin position="385"/>
        <end position="407"/>
    </location>
</feature>
<dbReference type="EMBL" id="JAPDRK010000018">
    <property type="protein sequence ID" value="KAJ9604858.1"/>
    <property type="molecule type" value="Genomic_DNA"/>
</dbReference>
<feature type="region of interest" description="Disordered" evidence="10">
    <location>
        <begin position="780"/>
        <end position="816"/>
    </location>
</feature>
<feature type="domain" description="ABC transporter" evidence="12">
    <location>
        <begin position="1278"/>
        <end position="1505"/>
    </location>
</feature>